<dbReference type="NCBIfam" id="TIGR00861">
    <property type="entry name" value="MIP"/>
    <property type="match status" value="5"/>
</dbReference>
<reference evidence="10" key="1">
    <citation type="submission" date="2023-08" db="EMBL/GenBank/DDBJ databases">
        <title>Reference Genome Resource for the Citrus Pathogen Phytophthora citrophthora.</title>
        <authorList>
            <person name="Moller H."/>
            <person name="Coetzee B."/>
            <person name="Rose L.J."/>
            <person name="Van Niekerk J.M."/>
        </authorList>
    </citation>
    <scope>NUCLEOTIDE SEQUENCE</scope>
    <source>
        <strain evidence="10">STE-U-9442</strain>
    </source>
</reference>
<keyword evidence="6 9" id="KW-0472">Membrane</keyword>
<dbReference type="InterPro" id="IPR050363">
    <property type="entry name" value="MIP/Aquaporin"/>
</dbReference>
<dbReference type="Proteomes" id="UP001259832">
    <property type="component" value="Unassembled WGS sequence"/>
</dbReference>
<feature type="transmembrane region" description="Helical" evidence="9">
    <location>
        <begin position="205"/>
        <end position="228"/>
    </location>
</feature>
<feature type="transmembrane region" description="Helical" evidence="9">
    <location>
        <begin position="984"/>
        <end position="1003"/>
    </location>
</feature>
<keyword evidence="5 9" id="KW-1133">Transmembrane helix</keyword>
<feature type="transmembrane region" description="Helical" evidence="9">
    <location>
        <begin position="912"/>
        <end position="934"/>
    </location>
</feature>
<dbReference type="EMBL" id="JASMQC010000010">
    <property type="protein sequence ID" value="KAK1942104.1"/>
    <property type="molecule type" value="Genomic_DNA"/>
</dbReference>
<protein>
    <submittedName>
        <fullName evidence="10">Aquaporin-7</fullName>
    </submittedName>
</protein>
<evidence type="ECO:0000256" key="7">
    <source>
        <dbReference type="ARBA" id="ARBA00049405"/>
    </source>
</evidence>
<feature type="transmembrane region" description="Helical" evidence="9">
    <location>
        <begin position="1144"/>
        <end position="1164"/>
    </location>
</feature>
<feature type="region of interest" description="Disordered" evidence="8">
    <location>
        <begin position="313"/>
        <end position="357"/>
    </location>
</feature>
<feature type="transmembrane region" description="Helical" evidence="9">
    <location>
        <begin position="1332"/>
        <end position="1357"/>
    </location>
</feature>
<dbReference type="GO" id="GO:0015250">
    <property type="term" value="F:water channel activity"/>
    <property type="evidence" value="ECO:0007669"/>
    <property type="project" value="TreeGrafter"/>
</dbReference>
<dbReference type="PRINTS" id="PR00783">
    <property type="entry name" value="MINTRINSICP"/>
</dbReference>
<dbReference type="Pfam" id="PF00230">
    <property type="entry name" value="MIP"/>
    <property type="match status" value="5"/>
</dbReference>
<dbReference type="GO" id="GO:0015254">
    <property type="term" value="F:glycerol channel activity"/>
    <property type="evidence" value="ECO:0007669"/>
    <property type="project" value="TreeGrafter"/>
</dbReference>
<feature type="transmembrane region" description="Helical" evidence="9">
    <location>
        <begin position="1501"/>
        <end position="1523"/>
    </location>
</feature>
<feature type="transmembrane region" description="Helical" evidence="9">
    <location>
        <begin position="1056"/>
        <end position="1079"/>
    </location>
</feature>
<sequence>MVGADLQRFHPTGIARIDPHSVCNFLRSTKPPQPTSSAMDPLSYSYKLDDDYTPVQSPRHVVLDAPAIRPYQLKSPLVRECLAEFLGTLILVLFGDGAVAQVTLSENTKGNYTTLCLGWGVGILFGIHVAGISGAHLNPAITTTLALFKRFEWRKVVPYAVAQTLGAFVAAFLIWAVYKPLFDAIDPDKTTTQGVFATYPYSNDVSVGTCFLTEVVGTALLLCGLFAIGDELNKPANPYSQPGAVALLVVGIGMSFGMNTGFALNPARDFGPRLFTLCAGWGSQVFTLRDAYFWVPIVAPVLGGAIGAGIAPPPTRLQPSAPEPAPRTSLPNSPATTSSSSLHTSAQMARLSDSGPKDKDGYFGVQDADVALTPAPAAKPYQVKSPLLRECMAEFIGTMVLIMFGDGVVAQVVLSGGTKGEYININLCWGLGVLFGIHASGGVSGAHLNPAVTTTLALFGRLEWRKVIPYIVSQVLGAFVAAFIVWAVYCPMFNTMDPEKETTEGVFATYPYSSDVPVGTCFLTEVVGTALLLGGIFALGDELNKPASPYSQPGAVALLVVAIGMAFGMNSGYAINPARDFGPRLFSLCAGWGSRVFTMRDHYFWVPIVGPILGGAIGGGVYIGLVEHHHPRDYKHPLEGAAYVARASQVYHLHHLQALTKMATNDKAENGYIGLQEADVAMPPNPVKPYQVKSPLLRECMAEFIGTMVFIMFGDGVVAQVVLSENTKGSYLSINLCFGLGMLFGIHLSGGVSGAHLNPAVTTTLALFGRLEWRKVIPYIVAQVLGAFVAAFIVWAVYCPMFNTMDPEKETTEGVFATYPYSSDVPVGTCFLTEVVGTALLVGGIFAIGDELNKPASPYSQPGAVALLVVAIGMAFGMNSGFAINPARDFGPRLFSLCAGWGSRVFTMRDHYFWVPIVGPILGGAIGGGVYIGLVEISVMSGNNDDKIESGYIGVQEPDVHMNLEPAKPYQVKSPLFRECLAEFLGTMVMIMFGDGVVAQVVLSEGTKGEYININLCWGLGVLFGIHVSGGVSGAHLNPAVTTTLAWFGRMEWKKVPYYVISQILGAFVAAFIVWVVYYPMFDTIDPTKTTTQGVFATYPYSNDVPVGTCFLTEVVGTALLMGCIFAIGDELNKPANPYTQPGAVALLVVAIGMAFGMNSGYAINPARDFGPRLFSWVAGWGSEVFTLRDSYFWVPIVGPLLGGPIGAGIYVGLVEHHHPREYNHPLEGHVAVQKTMLRDSLDKMEAMLRGSMGKMDSNYLAEPDVAMMSTEPAPIGAYQAKSPLFREVMAEFLGMLVFMLFGTGVVAQVVLGEGTKGDFLSINLCWGLGVLLGIHVCGGVSGAHLNPAVTVSLALFRRFEWKKVPFYIAAQLLGAFVASAIVFMVYSPLINVADPHKTKTQGIFATYPYSEDVSTGTCFLTEVVGTALLVGCLFAFGDEMNKPANPYTQPGAVALLVVAIGMAFGMNTGYAINPARDLGPRLFSLCAGWGGKVFTLNDSYFWVPIVAPLLGGPIGAGAYIVLVEQHHPVEYSQQRA</sequence>
<dbReference type="SUPFAM" id="SSF81338">
    <property type="entry name" value="Aquaporin-like"/>
    <property type="match status" value="5"/>
</dbReference>
<evidence type="ECO:0000256" key="6">
    <source>
        <dbReference type="ARBA" id="ARBA00023136"/>
    </source>
</evidence>
<feature type="compositionally biased region" description="Low complexity" evidence="8">
    <location>
        <begin position="328"/>
        <end position="346"/>
    </location>
</feature>
<evidence type="ECO:0000256" key="1">
    <source>
        <dbReference type="ARBA" id="ARBA00004141"/>
    </source>
</evidence>
<feature type="transmembrane region" description="Helical" evidence="9">
    <location>
        <begin position="1453"/>
        <end position="1473"/>
    </location>
</feature>
<evidence type="ECO:0000256" key="4">
    <source>
        <dbReference type="ARBA" id="ARBA00022692"/>
    </source>
</evidence>
<evidence type="ECO:0000256" key="8">
    <source>
        <dbReference type="SAM" id="MobiDB-lite"/>
    </source>
</evidence>
<feature type="transmembrane region" description="Helical" evidence="9">
    <location>
        <begin position="1192"/>
        <end position="1214"/>
    </location>
</feature>
<dbReference type="InterPro" id="IPR023271">
    <property type="entry name" value="Aquaporin-like"/>
</dbReference>
<feature type="transmembrane region" description="Helical" evidence="9">
    <location>
        <begin position="1293"/>
        <end position="1312"/>
    </location>
</feature>
<comment type="subcellular location">
    <subcellularLocation>
        <location evidence="1">Membrane</location>
        <topology evidence="1">Multi-pass membrane protein</topology>
    </subcellularLocation>
</comment>
<evidence type="ECO:0000256" key="9">
    <source>
        <dbReference type="SAM" id="Phobius"/>
    </source>
</evidence>
<dbReference type="FunFam" id="1.20.1080.10:FF:000005">
    <property type="entry name" value="Aquaporin 3"/>
    <property type="match status" value="5"/>
</dbReference>
<feature type="compositionally biased region" description="Pro residues" evidence="8">
    <location>
        <begin position="313"/>
        <end position="325"/>
    </location>
</feature>
<dbReference type="PANTHER" id="PTHR43829:SF9">
    <property type="entry name" value="AQUAPORIN-9"/>
    <property type="match status" value="1"/>
</dbReference>
<feature type="transmembrane region" description="Helical" evidence="9">
    <location>
        <begin position="522"/>
        <end position="543"/>
    </location>
</feature>
<dbReference type="PROSITE" id="PS00221">
    <property type="entry name" value="MIP"/>
    <property type="match status" value="1"/>
</dbReference>
<feature type="transmembrane region" description="Helical" evidence="9">
    <location>
        <begin position="864"/>
        <end position="884"/>
    </location>
</feature>
<evidence type="ECO:0000313" key="10">
    <source>
        <dbReference type="EMBL" id="KAK1942104.1"/>
    </source>
</evidence>
<dbReference type="InterPro" id="IPR000425">
    <property type="entry name" value="MIP"/>
</dbReference>
<feature type="transmembrane region" description="Helical" evidence="9">
    <location>
        <begin position="555"/>
        <end position="575"/>
    </location>
</feature>
<keyword evidence="11" id="KW-1185">Reference proteome</keyword>
<dbReference type="PANTHER" id="PTHR43829">
    <property type="entry name" value="AQUAPORIN OR AQUAGLYCEROPORIN RELATED"/>
    <property type="match status" value="1"/>
</dbReference>
<dbReference type="Gene3D" id="1.20.1080.10">
    <property type="entry name" value="Glycerol uptake facilitator protein"/>
    <property type="match status" value="5"/>
</dbReference>
<feature type="transmembrane region" description="Helical" evidence="9">
    <location>
        <begin position="729"/>
        <end position="755"/>
    </location>
</feature>
<feature type="transmembrane region" description="Helical" evidence="9">
    <location>
        <begin position="1015"/>
        <end position="1036"/>
    </location>
</feature>
<evidence type="ECO:0000256" key="5">
    <source>
        <dbReference type="ARBA" id="ARBA00022989"/>
    </source>
</evidence>
<dbReference type="CDD" id="cd00333">
    <property type="entry name" value="MIP"/>
    <property type="match status" value="5"/>
</dbReference>
<feature type="transmembrane region" description="Helical" evidence="9">
    <location>
        <begin position="1414"/>
        <end position="1437"/>
    </location>
</feature>
<keyword evidence="3" id="KW-0813">Transport</keyword>
<feature type="transmembrane region" description="Helical" evidence="9">
    <location>
        <begin position="244"/>
        <end position="264"/>
    </location>
</feature>
<feature type="transmembrane region" description="Helical" evidence="9">
    <location>
        <begin position="156"/>
        <end position="178"/>
    </location>
</feature>
<organism evidence="10 11">
    <name type="scientific">Phytophthora citrophthora</name>
    <dbReference type="NCBI Taxonomy" id="4793"/>
    <lineage>
        <taxon>Eukaryota</taxon>
        <taxon>Sar</taxon>
        <taxon>Stramenopiles</taxon>
        <taxon>Oomycota</taxon>
        <taxon>Peronosporomycetes</taxon>
        <taxon>Peronosporales</taxon>
        <taxon>Peronosporaceae</taxon>
        <taxon>Phytophthora</taxon>
    </lineage>
</organism>
<comment type="catalytic activity">
    <reaction evidence="7">
        <text>glycerol(in) = glycerol(out)</text>
        <dbReference type="Rhea" id="RHEA:29675"/>
        <dbReference type="ChEBI" id="CHEBI:17754"/>
    </reaction>
</comment>
<dbReference type="GO" id="GO:0005886">
    <property type="term" value="C:plasma membrane"/>
    <property type="evidence" value="ECO:0007669"/>
    <property type="project" value="TreeGrafter"/>
</dbReference>
<feature type="transmembrane region" description="Helical" evidence="9">
    <location>
        <begin position="704"/>
        <end position="723"/>
    </location>
</feature>
<feature type="transmembrane region" description="Helical" evidence="9">
    <location>
        <begin position="603"/>
        <end position="625"/>
    </location>
</feature>
<feature type="transmembrane region" description="Helical" evidence="9">
    <location>
        <begin position="81"/>
        <end position="100"/>
    </location>
</feature>
<feature type="transmembrane region" description="Helical" evidence="9">
    <location>
        <begin position="291"/>
        <end position="311"/>
    </location>
</feature>
<accession>A0AAD9GNK2</accession>
<keyword evidence="4 9" id="KW-0812">Transmembrane</keyword>
<evidence type="ECO:0000256" key="2">
    <source>
        <dbReference type="ARBA" id="ARBA00006175"/>
    </source>
</evidence>
<proteinExistence type="inferred from homology"/>
<feature type="transmembrane region" description="Helical" evidence="9">
    <location>
        <begin position="467"/>
        <end position="489"/>
    </location>
</feature>
<dbReference type="InterPro" id="IPR022357">
    <property type="entry name" value="MIP_CS"/>
</dbReference>
<evidence type="ECO:0000256" key="3">
    <source>
        <dbReference type="ARBA" id="ARBA00022448"/>
    </source>
</evidence>
<comment type="caution">
    <text evidence="10">The sequence shown here is derived from an EMBL/GenBank/DDBJ whole genome shotgun (WGS) entry which is preliminary data.</text>
</comment>
<feature type="transmembrane region" description="Helical" evidence="9">
    <location>
        <begin position="776"/>
        <end position="798"/>
    </location>
</feature>
<name>A0AAD9GNK2_9STRA</name>
<feature type="transmembrane region" description="Helical" evidence="9">
    <location>
        <begin position="1369"/>
        <end position="1394"/>
    </location>
</feature>
<gene>
    <name evidence="10" type="ORF">P3T76_006426</name>
</gene>
<feature type="transmembrane region" description="Helical" evidence="9">
    <location>
        <begin position="112"/>
        <end position="135"/>
    </location>
</feature>
<comment type="similarity">
    <text evidence="2">Belongs to the MIP/aquaporin (TC 1.A.8) family.</text>
</comment>
<evidence type="ECO:0000313" key="11">
    <source>
        <dbReference type="Proteomes" id="UP001259832"/>
    </source>
</evidence>